<evidence type="ECO:0000256" key="3">
    <source>
        <dbReference type="ARBA" id="ARBA00022722"/>
    </source>
</evidence>
<evidence type="ECO:0000256" key="2">
    <source>
        <dbReference type="ARBA" id="ARBA00022517"/>
    </source>
</evidence>
<organism evidence="7 8">
    <name type="scientific">SAR92 clade bacterium H455</name>
    <dbReference type="NCBI Taxonomy" id="2974818"/>
    <lineage>
        <taxon>Bacteria</taxon>
        <taxon>Pseudomonadati</taxon>
        <taxon>Pseudomonadota</taxon>
        <taxon>Gammaproteobacteria</taxon>
        <taxon>Cellvibrionales</taxon>
        <taxon>Porticoccaceae</taxon>
        <taxon>SAR92 clade</taxon>
    </lineage>
</organism>
<evidence type="ECO:0000313" key="8">
    <source>
        <dbReference type="Proteomes" id="UP001059934"/>
    </source>
</evidence>
<dbReference type="Gene3D" id="3.30.420.140">
    <property type="entry name" value="YqgF/RNase H-like domain"/>
    <property type="match status" value="1"/>
</dbReference>
<keyword evidence="4 5" id="KW-0378">Hydrolase</keyword>
<dbReference type="PANTHER" id="PTHR33317:SF4">
    <property type="entry name" value="POLYNUCLEOTIDYL TRANSFERASE, RIBONUCLEASE H-LIKE SUPERFAMILY PROTEIN"/>
    <property type="match status" value="1"/>
</dbReference>
<dbReference type="CDD" id="cd16964">
    <property type="entry name" value="YqgF"/>
    <property type="match status" value="1"/>
</dbReference>
<evidence type="ECO:0000259" key="6">
    <source>
        <dbReference type="SMART" id="SM00732"/>
    </source>
</evidence>
<dbReference type="InterPro" id="IPR005227">
    <property type="entry name" value="YqgF"/>
</dbReference>
<dbReference type="NCBIfam" id="TIGR00250">
    <property type="entry name" value="RNAse_H_YqgF"/>
    <property type="match status" value="1"/>
</dbReference>
<keyword evidence="1 5" id="KW-0963">Cytoplasm</keyword>
<keyword evidence="3 5" id="KW-0540">Nuclease</keyword>
<evidence type="ECO:0000313" key="7">
    <source>
        <dbReference type="EMBL" id="UVW35064.1"/>
    </source>
</evidence>
<keyword evidence="2 5" id="KW-0690">Ribosome biogenesis</keyword>
<comment type="similarity">
    <text evidence="5">Belongs to the YqgF HJR family.</text>
</comment>
<dbReference type="HAMAP" id="MF_00651">
    <property type="entry name" value="Nuclease_YqgF"/>
    <property type="match status" value="1"/>
</dbReference>
<proteinExistence type="inferred from homology"/>
<dbReference type="Proteomes" id="UP001059934">
    <property type="component" value="Chromosome"/>
</dbReference>
<dbReference type="EMBL" id="CP103416">
    <property type="protein sequence ID" value="UVW35064.1"/>
    <property type="molecule type" value="Genomic_DNA"/>
</dbReference>
<reference evidence="7" key="1">
    <citation type="submission" date="2022-08" db="EMBL/GenBank/DDBJ databases">
        <title>Catabolic pathway analysis in culturable SAR92 clade bacteria reveals their overlooked roles in DMSP degradation in coastal seas.</title>
        <authorList>
            <person name="He X."/>
            <person name="Zhang X."/>
            <person name="Zhang Y."/>
        </authorList>
    </citation>
    <scope>NUCLEOTIDE SEQUENCE</scope>
    <source>
        <strain evidence="7">H455</strain>
    </source>
</reference>
<name>A0ABY5TML3_9GAMM</name>
<dbReference type="SMART" id="SM00732">
    <property type="entry name" value="YqgFc"/>
    <property type="match status" value="1"/>
</dbReference>
<evidence type="ECO:0000256" key="4">
    <source>
        <dbReference type="ARBA" id="ARBA00022801"/>
    </source>
</evidence>
<accession>A0ABY5TML3</accession>
<gene>
    <name evidence="7" type="primary">ruvX</name>
    <name evidence="7" type="ORF">NYF23_00310</name>
</gene>
<comment type="function">
    <text evidence="5">Could be a nuclease involved in processing of the 5'-end of pre-16S rRNA.</text>
</comment>
<dbReference type="InterPro" id="IPR012337">
    <property type="entry name" value="RNaseH-like_sf"/>
</dbReference>
<keyword evidence="8" id="KW-1185">Reference proteome</keyword>
<dbReference type="InterPro" id="IPR037027">
    <property type="entry name" value="YqgF/RNaseH-like_dom_sf"/>
</dbReference>
<dbReference type="EC" id="3.1.-.-" evidence="5"/>
<sequence length="145" mass="15944">MPEATKHKRLLGFDFGLKQIGVASGQTLTSSATGLTILKAVDGMPKWDQVEKLLQEWSPDLVVVGLPLNMDDSESDLSNRARKFARRLQGRFALEVEMVDERLTSREAKSIGRDQGTQDLTKIDHIAASLILQSWLDAPSIGTAP</sequence>
<dbReference type="PANTHER" id="PTHR33317">
    <property type="entry name" value="POLYNUCLEOTIDYL TRANSFERASE, RIBONUCLEASE H-LIKE SUPERFAMILY PROTEIN"/>
    <property type="match status" value="1"/>
</dbReference>
<comment type="subcellular location">
    <subcellularLocation>
        <location evidence="5">Cytoplasm</location>
    </subcellularLocation>
</comment>
<dbReference type="Pfam" id="PF03652">
    <property type="entry name" value="RuvX"/>
    <property type="match status" value="1"/>
</dbReference>
<dbReference type="InterPro" id="IPR006641">
    <property type="entry name" value="YqgF/RNaseH-like_dom"/>
</dbReference>
<protein>
    <recommendedName>
        <fullName evidence="5">Putative pre-16S rRNA nuclease</fullName>
        <ecNumber evidence="5">3.1.-.-</ecNumber>
    </recommendedName>
</protein>
<evidence type="ECO:0000256" key="1">
    <source>
        <dbReference type="ARBA" id="ARBA00022490"/>
    </source>
</evidence>
<evidence type="ECO:0000256" key="5">
    <source>
        <dbReference type="HAMAP-Rule" id="MF_00651"/>
    </source>
</evidence>
<dbReference type="SUPFAM" id="SSF53098">
    <property type="entry name" value="Ribonuclease H-like"/>
    <property type="match status" value="1"/>
</dbReference>
<feature type="domain" description="YqgF/RNase H-like" evidence="6">
    <location>
        <begin position="8"/>
        <end position="108"/>
    </location>
</feature>